<dbReference type="GO" id="GO:0006189">
    <property type="term" value="P:'de novo' IMP biosynthetic process"/>
    <property type="evidence" value="ECO:0007669"/>
    <property type="project" value="UniProtKB-UniRule"/>
</dbReference>
<evidence type="ECO:0000256" key="5">
    <source>
        <dbReference type="ARBA" id="ARBA00022755"/>
    </source>
</evidence>
<dbReference type="NCBIfam" id="NF002049">
    <property type="entry name" value="PRK00881.1"/>
    <property type="match status" value="1"/>
</dbReference>
<protein>
    <recommendedName>
        <fullName evidence="10">Bifunctional purine biosynthesis protein PurH</fullName>
    </recommendedName>
    <domain>
        <recommendedName>
            <fullName evidence="10">Phosphoribosylaminoimidazolecarboxamide formyltransferase</fullName>
            <ecNumber evidence="10">2.1.2.3</ecNumber>
        </recommendedName>
        <alternativeName>
            <fullName evidence="10">AICAR transformylase</fullName>
        </alternativeName>
    </domain>
    <domain>
        <recommendedName>
            <fullName evidence="10">IMP cyclohydrolase</fullName>
            <ecNumber evidence="10">3.5.4.10</ecNumber>
        </recommendedName>
        <alternativeName>
            <fullName evidence="10">ATIC</fullName>
        </alternativeName>
        <alternativeName>
            <fullName evidence="10">IMP synthase</fullName>
        </alternativeName>
        <alternativeName>
            <fullName evidence="10">Inosinicase</fullName>
        </alternativeName>
    </domain>
</protein>
<dbReference type="Proteomes" id="UP000070250">
    <property type="component" value="Chromosome"/>
</dbReference>
<dbReference type="KEGG" id="sdf:ACG33_12135"/>
<evidence type="ECO:0000256" key="2">
    <source>
        <dbReference type="ARBA" id="ARBA00004954"/>
    </source>
</evidence>
<evidence type="ECO:0000256" key="4">
    <source>
        <dbReference type="ARBA" id="ARBA00022679"/>
    </source>
</evidence>
<dbReference type="PATRIC" id="fig|465721.4.peg.2592"/>
<evidence type="ECO:0000256" key="6">
    <source>
        <dbReference type="ARBA" id="ARBA00022801"/>
    </source>
</evidence>
<dbReference type="Gene3D" id="3.40.50.1380">
    <property type="entry name" value="Methylglyoxal synthase-like domain"/>
    <property type="match status" value="1"/>
</dbReference>
<dbReference type="EMBL" id="CP011971">
    <property type="protein sequence ID" value="AMN47833.1"/>
    <property type="molecule type" value="Genomic_DNA"/>
</dbReference>
<dbReference type="Pfam" id="PF02142">
    <property type="entry name" value="MGS"/>
    <property type="match status" value="1"/>
</dbReference>
<dbReference type="InterPro" id="IPR024051">
    <property type="entry name" value="AICAR_Tfase_dup_dom_sf"/>
</dbReference>
<dbReference type="InterPro" id="IPR002695">
    <property type="entry name" value="PurH-like"/>
</dbReference>
<organism evidence="12 13">
    <name type="scientific">Steroidobacter denitrificans</name>
    <dbReference type="NCBI Taxonomy" id="465721"/>
    <lineage>
        <taxon>Bacteria</taxon>
        <taxon>Pseudomonadati</taxon>
        <taxon>Pseudomonadota</taxon>
        <taxon>Gammaproteobacteria</taxon>
        <taxon>Steroidobacterales</taxon>
        <taxon>Steroidobacteraceae</taxon>
        <taxon>Steroidobacter</taxon>
    </lineage>
</organism>
<comment type="similarity">
    <text evidence="3 10">Belongs to the PurH family.</text>
</comment>
<comment type="pathway">
    <text evidence="1 10">Purine metabolism; IMP biosynthesis via de novo pathway; IMP from 5-formamido-1-(5-phospho-D-ribosyl)imidazole-4-carboxamide: step 1/1.</text>
</comment>
<dbReference type="FunFam" id="3.40.140.20:FF:000002">
    <property type="entry name" value="Bifunctional purine biosynthesis protein PurH"/>
    <property type="match status" value="1"/>
</dbReference>
<dbReference type="FunFam" id="3.40.50.1380:FF:000001">
    <property type="entry name" value="Bifunctional purine biosynthesis protein PurH"/>
    <property type="match status" value="1"/>
</dbReference>
<comment type="catalytic activity">
    <reaction evidence="9 10">
        <text>IMP + H2O = 5-formamido-1-(5-phospho-D-ribosyl)imidazole-4-carboxamide</text>
        <dbReference type="Rhea" id="RHEA:18445"/>
        <dbReference type="ChEBI" id="CHEBI:15377"/>
        <dbReference type="ChEBI" id="CHEBI:58053"/>
        <dbReference type="ChEBI" id="CHEBI:58467"/>
        <dbReference type="EC" id="3.5.4.10"/>
    </reaction>
</comment>
<dbReference type="InterPro" id="IPR036914">
    <property type="entry name" value="MGS-like_dom_sf"/>
</dbReference>
<feature type="domain" description="MGS-like" evidence="11">
    <location>
        <begin position="1"/>
        <end position="146"/>
    </location>
</feature>
<dbReference type="PROSITE" id="PS51855">
    <property type="entry name" value="MGS"/>
    <property type="match status" value="1"/>
</dbReference>
<evidence type="ECO:0000313" key="12">
    <source>
        <dbReference type="EMBL" id="AMN47833.1"/>
    </source>
</evidence>
<keyword evidence="7 10" id="KW-0511">Multifunctional enzyme</keyword>
<gene>
    <name evidence="10 12" type="primary">purH</name>
    <name evidence="12" type="ORF">ACG33_12135</name>
</gene>
<dbReference type="GO" id="GO:0004643">
    <property type="term" value="F:phosphoribosylaminoimidazolecarboxamide formyltransferase activity"/>
    <property type="evidence" value="ECO:0007669"/>
    <property type="project" value="UniProtKB-UniRule"/>
</dbReference>
<dbReference type="UniPathway" id="UPA00074">
    <property type="reaction ID" value="UER00133"/>
</dbReference>
<dbReference type="SUPFAM" id="SSF53927">
    <property type="entry name" value="Cytidine deaminase-like"/>
    <property type="match status" value="1"/>
</dbReference>
<dbReference type="GO" id="GO:0005829">
    <property type="term" value="C:cytosol"/>
    <property type="evidence" value="ECO:0007669"/>
    <property type="project" value="TreeGrafter"/>
</dbReference>
<reference evidence="12 13" key="1">
    <citation type="submission" date="2015-06" db="EMBL/GenBank/DDBJ databases">
        <title>A Comprehensive Approach to Explore the Metabolic and Phylogenetic Diversity of Bacterial Steroid Degradation in the Environment: Testosterone as an Example.</title>
        <authorList>
            <person name="Yang F.-C."/>
            <person name="Chen Y.-L."/>
            <person name="Yu C.-P."/>
            <person name="Tang S.-L."/>
            <person name="Wang P.-H."/>
            <person name="Ismail W."/>
            <person name="Wang C.-H."/>
            <person name="Yang C.-Y."/>
            <person name="Chiang Y.-R."/>
        </authorList>
    </citation>
    <scope>NUCLEOTIDE SEQUENCE [LARGE SCALE GENOMIC DNA]</scope>
    <source>
        <strain evidence="12 13">DSM 18526</strain>
    </source>
</reference>
<evidence type="ECO:0000256" key="9">
    <source>
        <dbReference type="ARBA" id="ARBA00050687"/>
    </source>
</evidence>
<evidence type="ECO:0000313" key="13">
    <source>
        <dbReference type="Proteomes" id="UP000070250"/>
    </source>
</evidence>
<keyword evidence="5 10" id="KW-0658">Purine biosynthesis</keyword>
<dbReference type="SMART" id="SM00798">
    <property type="entry name" value="AICARFT_IMPCHas"/>
    <property type="match status" value="1"/>
</dbReference>
<dbReference type="EC" id="3.5.4.10" evidence="10"/>
<dbReference type="STRING" id="465721.ACG33_12135"/>
<proteinExistence type="inferred from homology"/>
<dbReference type="PANTHER" id="PTHR11692">
    <property type="entry name" value="BIFUNCTIONAL PURINE BIOSYNTHESIS PROTEIN PURH"/>
    <property type="match status" value="1"/>
</dbReference>
<keyword evidence="6 10" id="KW-0378">Hydrolase</keyword>
<dbReference type="Pfam" id="PF01808">
    <property type="entry name" value="AICARFT_IMPCHas"/>
    <property type="match status" value="1"/>
</dbReference>
<dbReference type="InterPro" id="IPR011607">
    <property type="entry name" value="MGS-like_dom"/>
</dbReference>
<dbReference type="FunFam" id="3.40.140.20:FF:000001">
    <property type="entry name" value="Bifunctional purine biosynthesis protein PurH"/>
    <property type="match status" value="1"/>
</dbReference>
<evidence type="ECO:0000256" key="8">
    <source>
        <dbReference type="ARBA" id="ARBA00050488"/>
    </source>
</evidence>
<comment type="catalytic activity">
    <reaction evidence="8 10">
        <text>(6R)-10-formyltetrahydrofolate + 5-amino-1-(5-phospho-beta-D-ribosyl)imidazole-4-carboxamide = 5-formamido-1-(5-phospho-D-ribosyl)imidazole-4-carboxamide + (6S)-5,6,7,8-tetrahydrofolate</text>
        <dbReference type="Rhea" id="RHEA:22192"/>
        <dbReference type="ChEBI" id="CHEBI:57453"/>
        <dbReference type="ChEBI" id="CHEBI:58467"/>
        <dbReference type="ChEBI" id="CHEBI:58475"/>
        <dbReference type="ChEBI" id="CHEBI:195366"/>
        <dbReference type="EC" id="2.1.2.3"/>
    </reaction>
</comment>
<dbReference type="PANTHER" id="PTHR11692:SF0">
    <property type="entry name" value="BIFUNCTIONAL PURINE BIOSYNTHESIS PROTEIN ATIC"/>
    <property type="match status" value="1"/>
</dbReference>
<evidence type="ECO:0000256" key="7">
    <source>
        <dbReference type="ARBA" id="ARBA00023268"/>
    </source>
</evidence>
<dbReference type="AlphaFoldDB" id="A0A127FBP2"/>
<dbReference type="NCBIfam" id="TIGR00355">
    <property type="entry name" value="purH"/>
    <property type="match status" value="1"/>
</dbReference>
<dbReference type="GO" id="GO:0003937">
    <property type="term" value="F:IMP cyclohydrolase activity"/>
    <property type="evidence" value="ECO:0007669"/>
    <property type="project" value="UniProtKB-UniRule"/>
</dbReference>
<evidence type="ECO:0000256" key="3">
    <source>
        <dbReference type="ARBA" id="ARBA00007667"/>
    </source>
</evidence>
<dbReference type="EC" id="2.1.2.3" evidence="10"/>
<comment type="pathway">
    <text evidence="2 10">Purine metabolism; IMP biosynthesis via de novo pathway; 5-formamido-1-(5-phospho-D-ribosyl)imidazole-4-carboxamide from 5-amino-1-(5-phospho-D-ribosyl)imidazole-4-carboxamide (10-formyl THF route): step 1/1.</text>
</comment>
<sequence>MTTPIRRALLSVSDKNGLLEFARSLHERGVTILSTGGTASLLESNGIPVTQVSSHTGFPEIMDGRVKTLHPRIHGGLLGRRRIDAEIMREHDIEPIDLLVVNLYPFAATIARPGCSFEEAIENIDIGGPAMVRAAAKNHDRVTVVVDPGDYAGVLDELTHNGEVSLASRKRLAAKAFAHTANYDTTVSDYLQRALQADGAGSASEFPAVLTLGFDKRIDLRYGENPHQAAAFYATRPASGAQTPGTGVGSARQLQGKALSYNNIADSDTAFECVRQFLEPACVIVKHANPCGVAVGADTLEAYDKAYRTDPTSAFGGIIAFNRPLTAANAHAILDRQFVEVIIAPDADADALEICSRKENVRVLVTGAPAANTGQLEYRSVNGGLLVQTRDEGMVTRKDLKIVTRRQPTPRELDDLLFAWQVCKYVKSNAIVYARDRMTVGVGAGQMSRVVSSRIAAMKAKDEGLDVAGAIMASDAFFPFRDGLDVAAEFGIEAVIQPGGSMRDNEVIAAADEHGMAMVLTGMRHFRH</sequence>
<evidence type="ECO:0000256" key="10">
    <source>
        <dbReference type="HAMAP-Rule" id="MF_00139"/>
    </source>
</evidence>
<dbReference type="CDD" id="cd01421">
    <property type="entry name" value="IMPCH"/>
    <property type="match status" value="1"/>
</dbReference>
<accession>A0A127FBP2</accession>
<name>A0A127FBP2_STEDE</name>
<dbReference type="RefSeq" id="WP_066921532.1">
    <property type="nucleotide sequence ID" value="NZ_CP011971.1"/>
</dbReference>
<dbReference type="PIRSF" id="PIRSF000414">
    <property type="entry name" value="AICARFT_IMPCHas"/>
    <property type="match status" value="1"/>
</dbReference>
<dbReference type="HAMAP" id="MF_00139">
    <property type="entry name" value="PurH"/>
    <property type="match status" value="1"/>
</dbReference>
<evidence type="ECO:0000259" key="11">
    <source>
        <dbReference type="PROSITE" id="PS51855"/>
    </source>
</evidence>
<keyword evidence="4 10" id="KW-0808">Transferase</keyword>
<dbReference type="SMART" id="SM00851">
    <property type="entry name" value="MGS"/>
    <property type="match status" value="1"/>
</dbReference>
<dbReference type="InterPro" id="IPR016193">
    <property type="entry name" value="Cytidine_deaminase-like"/>
</dbReference>
<keyword evidence="13" id="KW-1185">Reference proteome</keyword>
<evidence type="ECO:0000256" key="1">
    <source>
        <dbReference type="ARBA" id="ARBA00004844"/>
    </source>
</evidence>
<comment type="domain">
    <text evidence="10">The IMP cyclohydrolase activity resides in the N-terminal region.</text>
</comment>
<dbReference type="Gene3D" id="3.40.140.20">
    <property type="match status" value="2"/>
</dbReference>
<dbReference type="SUPFAM" id="SSF52335">
    <property type="entry name" value="Methylglyoxal synthase-like"/>
    <property type="match status" value="1"/>
</dbReference>